<keyword evidence="4 12" id="KW-0349">Heme</keyword>
<keyword evidence="7 14" id="KW-1133">Transmembrane helix</keyword>
<name>A0A8E2J9Z7_9PEZI</name>
<keyword evidence="10 13" id="KW-0503">Monooxygenase</keyword>
<dbReference type="PANTHER" id="PTHR24305:SF210">
    <property type="entry name" value="CYTOCHROME P450 MONOOXYGENASE ASQL-RELATED"/>
    <property type="match status" value="1"/>
</dbReference>
<proteinExistence type="inferred from homology"/>
<evidence type="ECO:0000313" key="16">
    <source>
        <dbReference type="Proteomes" id="UP000250266"/>
    </source>
</evidence>
<accession>A0A8E2J9Z7</accession>
<dbReference type="PRINTS" id="PR00463">
    <property type="entry name" value="EP450I"/>
</dbReference>
<dbReference type="OrthoDB" id="1470350at2759"/>
<keyword evidence="16" id="KW-1185">Reference proteome</keyword>
<comment type="subcellular location">
    <subcellularLocation>
        <location evidence="2">Membrane</location>
        <topology evidence="2">Single-pass membrane protein</topology>
    </subcellularLocation>
</comment>
<comment type="cofactor">
    <cofactor evidence="1 12">
        <name>heme</name>
        <dbReference type="ChEBI" id="CHEBI:30413"/>
    </cofactor>
</comment>
<evidence type="ECO:0000256" key="11">
    <source>
        <dbReference type="ARBA" id="ARBA00023136"/>
    </source>
</evidence>
<evidence type="ECO:0000256" key="2">
    <source>
        <dbReference type="ARBA" id="ARBA00004167"/>
    </source>
</evidence>
<comment type="similarity">
    <text evidence="3 13">Belongs to the cytochrome P450 family.</text>
</comment>
<evidence type="ECO:0000256" key="5">
    <source>
        <dbReference type="ARBA" id="ARBA00022692"/>
    </source>
</evidence>
<evidence type="ECO:0000256" key="6">
    <source>
        <dbReference type="ARBA" id="ARBA00022723"/>
    </source>
</evidence>
<reference evidence="15 16" key="1">
    <citation type="journal article" date="2016" name="Nat. Commun.">
        <title>Ectomycorrhizal ecology is imprinted in the genome of the dominant symbiotic fungus Cenococcum geophilum.</title>
        <authorList>
            <consortium name="DOE Joint Genome Institute"/>
            <person name="Peter M."/>
            <person name="Kohler A."/>
            <person name="Ohm R.A."/>
            <person name="Kuo A."/>
            <person name="Krutzmann J."/>
            <person name="Morin E."/>
            <person name="Arend M."/>
            <person name="Barry K.W."/>
            <person name="Binder M."/>
            <person name="Choi C."/>
            <person name="Clum A."/>
            <person name="Copeland A."/>
            <person name="Grisel N."/>
            <person name="Haridas S."/>
            <person name="Kipfer T."/>
            <person name="LaButti K."/>
            <person name="Lindquist E."/>
            <person name="Lipzen A."/>
            <person name="Maire R."/>
            <person name="Meier B."/>
            <person name="Mihaltcheva S."/>
            <person name="Molinier V."/>
            <person name="Murat C."/>
            <person name="Poggeler S."/>
            <person name="Quandt C.A."/>
            <person name="Sperisen C."/>
            <person name="Tritt A."/>
            <person name="Tisserant E."/>
            <person name="Crous P.W."/>
            <person name="Henrissat B."/>
            <person name="Nehls U."/>
            <person name="Egli S."/>
            <person name="Spatafora J.W."/>
            <person name="Grigoriev I.V."/>
            <person name="Martin F.M."/>
        </authorList>
    </citation>
    <scope>NUCLEOTIDE SEQUENCE [LARGE SCALE GENOMIC DNA]</scope>
    <source>
        <strain evidence="15 16">CBS 459.81</strain>
    </source>
</reference>
<dbReference type="InterPro" id="IPR017972">
    <property type="entry name" value="Cyt_P450_CS"/>
</dbReference>
<evidence type="ECO:0000256" key="14">
    <source>
        <dbReference type="SAM" id="Phobius"/>
    </source>
</evidence>
<dbReference type="InterPro" id="IPR036396">
    <property type="entry name" value="Cyt_P450_sf"/>
</dbReference>
<evidence type="ECO:0000256" key="1">
    <source>
        <dbReference type="ARBA" id="ARBA00001971"/>
    </source>
</evidence>
<dbReference type="GO" id="GO:0004497">
    <property type="term" value="F:monooxygenase activity"/>
    <property type="evidence" value="ECO:0007669"/>
    <property type="project" value="UniProtKB-KW"/>
</dbReference>
<feature type="transmembrane region" description="Helical" evidence="14">
    <location>
        <begin position="24"/>
        <end position="45"/>
    </location>
</feature>
<evidence type="ECO:0000256" key="12">
    <source>
        <dbReference type="PIRSR" id="PIRSR602401-1"/>
    </source>
</evidence>
<evidence type="ECO:0000256" key="9">
    <source>
        <dbReference type="ARBA" id="ARBA00023004"/>
    </source>
</evidence>
<dbReference type="GO" id="GO:0005506">
    <property type="term" value="F:iron ion binding"/>
    <property type="evidence" value="ECO:0007669"/>
    <property type="project" value="InterPro"/>
</dbReference>
<evidence type="ECO:0000256" key="7">
    <source>
        <dbReference type="ARBA" id="ARBA00022989"/>
    </source>
</evidence>
<dbReference type="SUPFAM" id="SSF48264">
    <property type="entry name" value="Cytochrome P450"/>
    <property type="match status" value="1"/>
</dbReference>
<gene>
    <name evidence="15" type="ORF">K432DRAFT_398238</name>
</gene>
<dbReference type="Gene3D" id="1.10.630.10">
    <property type="entry name" value="Cytochrome P450"/>
    <property type="match status" value="1"/>
</dbReference>
<keyword evidence="8 13" id="KW-0560">Oxidoreductase</keyword>
<dbReference type="GO" id="GO:0009403">
    <property type="term" value="P:toxin biosynthetic process"/>
    <property type="evidence" value="ECO:0007669"/>
    <property type="project" value="UniProtKB-ARBA"/>
</dbReference>
<dbReference type="GO" id="GO:0016705">
    <property type="term" value="F:oxidoreductase activity, acting on paired donors, with incorporation or reduction of molecular oxygen"/>
    <property type="evidence" value="ECO:0007669"/>
    <property type="project" value="InterPro"/>
</dbReference>
<dbReference type="InterPro" id="IPR001128">
    <property type="entry name" value="Cyt_P450"/>
</dbReference>
<keyword evidence="9 12" id="KW-0408">Iron</keyword>
<evidence type="ECO:0000256" key="3">
    <source>
        <dbReference type="ARBA" id="ARBA00010617"/>
    </source>
</evidence>
<keyword evidence="5 14" id="KW-0812">Transmembrane</keyword>
<dbReference type="PANTHER" id="PTHR24305">
    <property type="entry name" value="CYTOCHROME P450"/>
    <property type="match status" value="1"/>
</dbReference>
<evidence type="ECO:0000256" key="8">
    <source>
        <dbReference type="ARBA" id="ARBA00023002"/>
    </source>
</evidence>
<keyword evidence="11 14" id="KW-0472">Membrane</keyword>
<dbReference type="CDD" id="cd11058">
    <property type="entry name" value="CYP60B-like"/>
    <property type="match status" value="1"/>
</dbReference>
<evidence type="ECO:0000256" key="13">
    <source>
        <dbReference type="RuleBase" id="RU000461"/>
    </source>
</evidence>
<dbReference type="InterPro" id="IPR002401">
    <property type="entry name" value="Cyt_P450_E_grp-I"/>
</dbReference>
<dbReference type="Pfam" id="PF00067">
    <property type="entry name" value="p450"/>
    <property type="match status" value="1"/>
</dbReference>
<evidence type="ECO:0000256" key="10">
    <source>
        <dbReference type="ARBA" id="ARBA00023033"/>
    </source>
</evidence>
<sequence length="516" mass="58719">MPTTDPTSFLQYQYSTKAPNMGTLLTLCAAISSLLLLRVIGIGIYKVYFHPLSKYPGPKFAAASRIPTAWHMVRGNNIRWVASLHKKYGDVVRTGPDELSYINAQGWKDIYGHRIRGKALFPKNPRFFPKPPNGVDSLVAANAEPHTRARRIFSHAFSDKALREQEPLFQKYVDLLLQKLKEMVQGDPQHEHVFDMVNMYNFTTFDVMADLTFGESLQLLENSDYSPWVATIFQNIKATTMMRATYYFPTIEMLLSLLIPKSLADKRISHFKHSTDRVDKRLSANSEHQRPDIWGIILRQEESKGLSLDEMHSNAAGFMIAGTETTATLLSGLTFHLLKNQESLAKLVHEIRSTFSSYDDITLERLVRLEYLNACLEEGLRMYPPVPIGTTRVVPPEGAPICGEFVPGGTIVSMSHYSTYRSAKNFAFPDSFIPERWLDDPRFEADNKLAFQPFSYGPRNCLGKNMAYHEMRLILSKVLWSFDLTLTGNQNWSDQDVFTLWNKGPLMVKLSPARES</sequence>
<dbReference type="PRINTS" id="PR00385">
    <property type="entry name" value="P450"/>
</dbReference>
<evidence type="ECO:0000313" key="15">
    <source>
        <dbReference type="EMBL" id="OCK74254.1"/>
    </source>
</evidence>
<keyword evidence="6 12" id="KW-0479">Metal-binding</keyword>
<dbReference type="GO" id="GO:0016020">
    <property type="term" value="C:membrane"/>
    <property type="evidence" value="ECO:0007669"/>
    <property type="project" value="UniProtKB-SubCell"/>
</dbReference>
<dbReference type="PROSITE" id="PS00086">
    <property type="entry name" value="CYTOCHROME_P450"/>
    <property type="match status" value="1"/>
</dbReference>
<dbReference type="GO" id="GO:0020037">
    <property type="term" value="F:heme binding"/>
    <property type="evidence" value="ECO:0007669"/>
    <property type="project" value="InterPro"/>
</dbReference>
<dbReference type="InterPro" id="IPR050121">
    <property type="entry name" value="Cytochrome_P450_monoxygenase"/>
</dbReference>
<protein>
    <submittedName>
        <fullName evidence="15">Cytochrome P450</fullName>
    </submittedName>
</protein>
<feature type="binding site" description="axial binding residue" evidence="12">
    <location>
        <position position="461"/>
    </location>
    <ligand>
        <name>heme</name>
        <dbReference type="ChEBI" id="CHEBI:30413"/>
    </ligand>
    <ligandPart>
        <name>Fe</name>
        <dbReference type="ChEBI" id="CHEBI:18248"/>
    </ligandPart>
</feature>
<dbReference type="AlphaFoldDB" id="A0A8E2J9Z7"/>
<dbReference type="EMBL" id="KV745520">
    <property type="protein sequence ID" value="OCK74254.1"/>
    <property type="molecule type" value="Genomic_DNA"/>
</dbReference>
<dbReference type="Proteomes" id="UP000250266">
    <property type="component" value="Unassembled WGS sequence"/>
</dbReference>
<evidence type="ECO:0000256" key="4">
    <source>
        <dbReference type="ARBA" id="ARBA00022617"/>
    </source>
</evidence>
<dbReference type="FunFam" id="1.10.630.10:FF:000047">
    <property type="entry name" value="Cytochrome P450 monooxygenase"/>
    <property type="match status" value="1"/>
</dbReference>
<organism evidence="15 16">
    <name type="scientific">Lepidopterella palustris CBS 459.81</name>
    <dbReference type="NCBI Taxonomy" id="1314670"/>
    <lineage>
        <taxon>Eukaryota</taxon>
        <taxon>Fungi</taxon>
        <taxon>Dikarya</taxon>
        <taxon>Ascomycota</taxon>
        <taxon>Pezizomycotina</taxon>
        <taxon>Dothideomycetes</taxon>
        <taxon>Pleosporomycetidae</taxon>
        <taxon>Mytilinidiales</taxon>
        <taxon>Argynnaceae</taxon>
        <taxon>Lepidopterella</taxon>
    </lineage>
</organism>